<feature type="repeat" description="Hemopexin" evidence="7">
    <location>
        <begin position="290"/>
        <end position="347"/>
    </location>
</feature>
<dbReference type="PRINTS" id="PR00022">
    <property type="entry name" value="SOMATOMEDINB"/>
</dbReference>
<dbReference type="PROSITE" id="PS50958">
    <property type="entry name" value="SMB_2"/>
    <property type="match status" value="1"/>
</dbReference>
<dbReference type="InterPro" id="IPR000585">
    <property type="entry name" value="Hemopexin-like_dom"/>
</dbReference>
<dbReference type="Gene3D" id="4.10.410.20">
    <property type="match status" value="1"/>
</dbReference>
<reference evidence="10" key="1">
    <citation type="thesis" date="2020" institute="ProQuest LLC" country="789 East Eisenhower Parkway, Ann Arbor, MI, USA">
        <title>Comparative Genomics and Chromosome Evolution.</title>
        <authorList>
            <person name="Mudd A.B."/>
        </authorList>
    </citation>
    <scope>NUCLEOTIDE SEQUENCE</scope>
    <source>
        <strain evidence="10">HN-11 Male</strain>
        <tissue evidence="10">Kidney and liver</tissue>
    </source>
</reference>
<keyword evidence="5" id="KW-1015">Disulfide bond</keyword>
<dbReference type="PANTHER" id="PTHR22917">
    <property type="entry name" value="HEMOPEXIN DOMAIN-CONTAINING PROTEIN"/>
    <property type="match status" value="1"/>
</dbReference>
<dbReference type="InterPro" id="IPR036024">
    <property type="entry name" value="Somatomedin_B-like_dom_sf"/>
</dbReference>
<keyword evidence="11" id="KW-1185">Reference proteome</keyword>
<evidence type="ECO:0000256" key="1">
    <source>
        <dbReference type="ARBA" id="ARBA00004613"/>
    </source>
</evidence>
<keyword evidence="4" id="KW-0677">Repeat</keyword>
<feature type="region of interest" description="Disordered" evidence="8">
    <location>
        <begin position="55"/>
        <end position="75"/>
    </location>
</feature>
<dbReference type="PROSITE" id="PS00524">
    <property type="entry name" value="SMB_1"/>
    <property type="match status" value="1"/>
</dbReference>
<evidence type="ECO:0000256" key="6">
    <source>
        <dbReference type="ARBA" id="ARBA00023180"/>
    </source>
</evidence>
<dbReference type="GO" id="GO:0007160">
    <property type="term" value="P:cell-matrix adhesion"/>
    <property type="evidence" value="ECO:0007669"/>
    <property type="project" value="TreeGrafter"/>
</dbReference>
<dbReference type="PROSITE" id="PS00024">
    <property type="entry name" value="HEMOPEXIN"/>
    <property type="match status" value="1"/>
</dbReference>
<dbReference type="AlphaFoldDB" id="A0A8J6FD01"/>
<dbReference type="GO" id="GO:0005044">
    <property type="term" value="F:scavenger receptor activity"/>
    <property type="evidence" value="ECO:0007669"/>
    <property type="project" value="InterPro"/>
</dbReference>
<dbReference type="InterPro" id="IPR001212">
    <property type="entry name" value="Somatomedin_B_dom"/>
</dbReference>
<dbReference type="Proteomes" id="UP000770717">
    <property type="component" value="Unassembled WGS sequence"/>
</dbReference>
<dbReference type="PROSITE" id="PS51642">
    <property type="entry name" value="HEMOPEXIN_2"/>
    <property type="match status" value="4"/>
</dbReference>
<dbReference type="GO" id="GO:0050840">
    <property type="term" value="F:extracellular matrix binding"/>
    <property type="evidence" value="ECO:0007669"/>
    <property type="project" value="TreeGrafter"/>
</dbReference>
<dbReference type="InterPro" id="IPR020436">
    <property type="entry name" value="SMB_chordata"/>
</dbReference>
<feature type="region of interest" description="Disordered" evidence="8">
    <location>
        <begin position="397"/>
        <end position="420"/>
    </location>
</feature>
<feature type="compositionally biased region" description="Basic residues" evidence="8">
    <location>
        <begin position="397"/>
        <end position="418"/>
    </location>
</feature>
<name>A0A8J6FD01_ELECQ</name>
<dbReference type="GO" id="GO:0006955">
    <property type="term" value="P:immune response"/>
    <property type="evidence" value="ECO:0007669"/>
    <property type="project" value="InterPro"/>
</dbReference>
<dbReference type="EMBL" id="WNTK01000004">
    <property type="protein sequence ID" value="KAG9485817.1"/>
    <property type="molecule type" value="Genomic_DNA"/>
</dbReference>
<feature type="repeat" description="Hemopexin" evidence="7">
    <location>
        <begin position="443"/>
        <end position="499"/>
    </location>
</feature>
<dbReference type="InterPro" id="IPR051298">
    <property type="entry name" value="Heme_transport/Cell_adhesion"/>
</dbReference>
<dbReference type="InterPro" id="IPR018486">
    <property type="entry name" value="Hemopexin_CS"/>
</dbReference>
<evidence type="ECO:0000313" key="11">
    <source>
        <dbReference type="Proteomes" id="UP000770717"/>
    </source>
</evidence>
<evidence type="ECO:0000256" key="2">
    <source>
        <dbReference type="ARBA" id="ARBA00022525"/>
    </source>
</evidence>
<evidence type="ECO:0000256" key="7">
    <source>
        <dbReference type="PROSITE-ProRule" id="PRU01011"/>
    </source>
</evidence>
<dbReference type="GO" id="GO:0030247">
    <property type="term" value="F:polysaccharide binding"/>
    <property type="evidence" value="ECO:0007669"/>
    <property type="project" value="InterPro"/>
</dbReference>
<dbReference type="GO" id="GO:0005178">
    <property type="term" value="F:integrin binding"/>
    <property type="evidence" value="ECO:0007669"/>
    <property type="project" value="TreeGrafter"/>
</dbReference>
<dbReference type="InterPro" id="IPR036375">
    <property type="entry name" value="Hemopexin-like_dom_sf"/>
</dbReference>
<feature type="repeat" description="Hemopexin" evidence="7">
    <location>
        <begin position="197"/>
        <end position="241"/>
    </location>
</feature>
<evidence type="ECO:0000256" key="3">
    <source>
        <dbReference type="ARBA" id="ARBA00022729"/>
    </source>
</evidence>
<comment type="subcellular location">
    <subcellularLocation>
        <location evidence="1">Secreted</location>
    </subcellularLocation>
</comment>
<feature type="repeat" description="Hemopexin" evidence="7">
    <location>
        <begin position="242"/>
        <end position="289"/>
    </location>
</feature>
<dbReference type="InterPro" id="IPR018487">
    <property type="entry name" value="Hemopexin-like_repeat"/>
</dbReference>
<evidence type="ECO:0000259" key="9">
    <source>
        <dbReference type="PROSITE" id="PS50958"/>
    </source>
</evidence>
<dbReference type="Gene3D" id="2.110.10.10">
    <property type="entry name" value="Hemopexin-like domain"/>
    <property type="match status" value="2"/>
</dbReference>
<evidence type="ECO:0000256" key="8">
    <source>
        <dbReference type="SAM" id="MobiDB-lite"/>
    </source>
</evidence>
<dbReference type="SUPFAM" id="SSF50923">
    <property type="entry name" value="Hemopexin-like domain"/>
    <property type="match status" value="1"/>
</dbReference>
<dbReference type="SMART" id="SM00120">
    <property type="entry name" value="HX"/>
    <property type="match status" value="4"/>
</dbReference>
<keyword evidence="3" id="KW-0732">Signal</keyword>
<keyword evidence="6" id="KW-0325">Glycoprotein</keyword>
<dbReference type="PANTHER" id="PTHR22917:SF3">
    <property type="entry name" value="VITRONECTIN"/>
    <property type="match status" value="1"/>
</dbReference>
<dbReference type="SMART" id="SM00201">
    <property type="entry name" value="SO"/>
    <property type="match status" value="1"/>
</dbReference>
<dbReference type="OrthoDB" id="9898692at2759"/>
<accession>A0A8J6FD01</accession>
<evidence type="ECO:0000256" key="5">
    <source>
        <dbReference type="ARBA" id="ARBA00023157"/>
    </source>
</evidence>
<dbReference type="Pfam" id="PF00045">
    <property type="entry name" value="Hemopexin"/>
    <property type="match status" value="4"/>
</dbReference>
<dbReference type="CDD" id="cd00094">
    <property type="entry name" value="HX"/>
    <property type="match status" value="1"/>
</dbReference>
<proteinExistence type="predicted"/>
<protein>
    <recommendedName>
        <fullName evidence="9">SMB domain-containing protein</fullName>
    </recommendedName>
</protein>
<dbReference type="SUPFAM" id="SSF90188">
    <property type="entry name" value="Somatomedin B domain"/>
    <property type="match status" value="1"/>
</dbReference>
<gene>
    <name evidence="10" type="ORF">GDO78_008740</name>
</gene>
<evidence type="ECO:0000313" key="10">
    <source>
        <dbReference type="EMBL" id="KAG9485817.1"/>
    </source>
</evidence>
<organism evidence="10 11">
    <name type="scientific">Eleutherodactylus coqui</name>
    <name type="common">Puerto Rican coqui</name>
    <dbReference type="NCBI Taxonomy" id="57060"/>
    <lineage>
        <taxon>Eukaryota</taxon>
        <taxon>Metazoa</taxon>
        <taxon>Chordata</taxon>
        <taxon>Craniata</taxon>
        <taxon>Vertebrata</taxon>
        <taxon>Euteleostomi</taxon>
        <taxon>Amphibia</taxon>
        <taxon>Batrachia</taxon>
        <taxon>Anura</taxon>
        <taxon>Neobatrachia</taxon>
        <taxon>Hyloidea</taxon>
        <taxon>Eleutherodactylidae</taxon>
        <taxon>Eleutherodactylinae</taxon>
        <taxon>Eleutherodactylus</taxon>
        <taxon>Eleutherodactylus</taxon>
    </lineage>
</organism>
<dbReference type="GO" id="GO:0033627">
    <property type="term" value="P:cell adhesion mediated by integrin"/>
    <property type="evidence" value="ECO:0007669"/>
    <property type="project" value="TreeGrafter"/>
</dbReference>
<evidence type="ECO:0000256" key="4">
    <source>
        <dbReference type="ARBA" id="ARBA00022737"/>
    </source>
</evidence>
<sequence>MLSELPPQQLIRVGSLTAAECTQQHWRTAPSPAGGREGDTCLVAIILRTRRGATPTTSLATRRRGGAPRLGKVTRTGAPLSHTAAAQSCVGRCLDGFDISKKCQCDNICIYYKSCCHDYISVCKPKETRGDVFDVPEDEYNDTYNDTSTNYDALTNQEFLTPTPTEELVASTDVVPTEETTVRPPVTEGIPEDLCSGKPFDAFTNFKNGSIYAFRGKYFYELDDKRALDGYPKIIKDVWGIEGPIDAAFTRLNCQGKTYIFKGALYWRFSDGTLDSGYPRSIGDGFSNIPNDVDAAFCLPASDYQGTEKAYFFKGSQYWQYEFQNQPTLEECVASSPSDIFTQYVTIQYDSLERDLDFIFGGWFTDGNEDPHCIKRDWKGVPNRVDAVMPSRLYVPKKKKSVPRRNRRRKTNRRKNSKRSLNWSDPFDLLDSLFSSDYDYDEENDPDWVPPERPPKCQPVQSVYFFKNDKYYRVNLQTKRVDRAFPRYPRSIAEYWLGCKKSSKEKRTRG</sequence>
<keyword evidence="2" id="KW-0964">Secreted</keyword>
<comment type="caution">
    <text evidence="10">The sequence shown here is derived from an EMBL/GenBank/DDBJ whole genome shotgun (WGS) entry which is preliminary data.</text>
</comment>
<feature type="domain" description="SMB" evidence="9">
    <location>
        <begin position="85"/>
        <end position="128"/>
    </location>
</feature>
<dbReference type="GO" id="GO:0005615">
    <property type="term" value="C:extracellular space"/>
    <property type="evidence" value="ECO:0007669"/>
    <property type="project" value="TreeGrafter"/>
</dbReference>
<dbReference type="Pfam" id="PF01033">
    <property type="entry name" value="Somatomedin_B"/>
    <property type="match status" value="1"/>
</dbReference>